<feature type="domain" description="SLH" evidence="2">
    <location>
        <begin position="145"/>
        <end position="208"/>
    </location>
</feature>
<comment type="caution">
    <text evidence="3">The sequence shown here is derived from an EMBL/GenBank/DDBJ whole genome shotgun (WGS) entry which is preliminary data.</text>
</comment>
<accession>A0ABW0U0H8</accession>
<dbReference type="Pfam" id="PF16147">
    <property type="entry name" value="DUF4855"/>
    <property type="match status" value="1"/>
</dbReference>
<dbReference type="PANTHER" id="PTHR43308">
    <property type="entry name" value="OUTER MEMBRANE PROTEIN ALPHA-RELATED"/>
    <property type="match status" value="1"/>
</dbReference>
<dbReference type="InterPro" id="IPR001119">
    <property type="entry name" value="SLH_dom"/>
</dbReference>
<keyword evidence="4" id="KW-1185">Reference proteome</keyword>
<feature type="domain" description="SLH" evidence="2">
    <location>
        <begin position="26"/>
        <end position="89"/>
    </location>
</feature>
<dbReference type="Proteomes" id="UP001596071">
    <property type="component" value="Unassembled WGS sequence"/>
</dbReference>
<gene>
    <name evidence="3" type="ORF">ACFPTP_16410</name>
</gene>
<sequence>MKSSSKQLSIIIVILSVFILGMPTAQAATFKDVSYQYWAYKDIEFVAEHKVIRGFGDGHFRPGLDITRKDAAVMMTRALDLYTLEGEPTPVEDLLPTSPGYAEIMIVLENDWLSLDEGHFNPDKPLTRDEMSKMLATAYQYEGKGNSSFTDVPIEDPYYHYIDAIANEEVTTGYNDGSFRPKEKVTRAQFSAFLYRVYQKPVAYEVRNGGELIAVIPNVDDAIELALDYPEGTVHPQSNKFVEYPQTIAAADKTNLKSGALIYNGFKEIEKFTPEFFQNYLKTKPVNGVQQDMFDTFIILGLRYNENSDQFVDGPTNRANYEDWKTYIERTFNSDGAIKNLNTAAGQANRKVDVYVAIPYPKRNEPIINLNGNEVGRDVYARYDLASWYVKEVMQRFESGKYDNLNFKGFYWLSETVRTVDDEVIISSISSILKKNDKFFIYSPHATSTNFYKWKNYGFDAAFLQPNAFRASIVDKEERLHRAFLNAQIYGTGITIEIDSYHTDKAEQGVEAFDLYMDMSKRYGLDEKGMMFYQGTNMVERMATFDHPVYKRWYEQLTGTFFNKAAIE</sequence>
<name>A0ABW0U0H8_9BACL</name>
<evidence type="ECO:0000313" key="3">
    <source>
        <dbReference type="EMBL" id="MFC5604820.1"/>
    </source>
</evidence>
<protein>
    <submittedName>
        <fullName evidence="3">DUF4855 domain-containing protein</fullName>
    </submittedName>
</protein>
<keyword evidence="1" id="KW-0732">Signal</keyword>
<dbReference type="EMBL" id="JBHSNP010000029">
    <property type="protein sequence ID" value="MFC5604820.1"/>
    <property type="molecule type" value="Genomic_DNA"/>
</dbReference>
<organism evidence="3 4">
    <name type="scientific">Sporosarcina koreensis</name>
    <dbReference type="NCBI Taxonomy" id="334735"/>
    <lineage>
        <taxon>Bacteria</taxon>
        <taxon>Bacillati</taxon>
        <taxon>Bacillota</taxon>
        <taxon>Bacilli</taxon>
        <taxon>Bacillales</taxon>
        <taxon>Caryophanaceae</taxon>
        <taxon>Sporosarcina</taxon>
    </lineage>
</organism>
<dbReference type="Pfam" id="PF00395">
    <property type="entry name" value="SLH"/>
    <property type="match status" value="2"/>
</dbReference>
<evidence type="ECO:0000259" key="2">
    <source>
        <dbReference type="PROSITE" id="PS51272"/>
    </source>
</evidence>
<dbReference type="InterPro" id="IPR051465">
    <property type="entry name" value="Cell_Envelope_Struct_Comp"/>
</dbReference>
<feature type="chain" id="PRO_5045928264" evidence="1">
    <location>
        <begin position="28"/>
        <end position="568"/>
    </location>
</feature>
<dbReference type="RefSeq" id="WP_381447028.1">
    <property type="nucleotide sequence ID" value="NZ_JBHSNP010000029.1"/>
</dbReference>
<feature type="signal peptide" evidence="1">
    <location>
        <begin position="1"/>
        <end position="27"/>
    </location>
</feature>
<proteinExistence type="predicted"/>
<evidence type="ECO:0000313" key="4">
    <source>
        <dbReference type="Proteomes" id="UP001596071"/>
    </source>
</evidence>
<dbReference type="PROSITE" id="PS51272">
    <property type="entry name" value="SLH"/>
    <property type="match status" value="2"/>
</dbReference>
<dbReference type="InterPro" id="IPR032329">
    <property type="entry name" value="DUF4855"/>
</dbReference>
<dbReference type="PANTHER" id="PTHR43308:SF5">
    <property type="entry name" value="S-LAYER PROTEIN _ PEPTIDOGLYCAN ENDO-BETA-N-ACETYLGLUCOSAMINIDASE"/>
    <property type="match status" value="1"/>
</dbReference>
<reference evidence="4" key="1">
    <citation type="journal article" date="2019" name="Int. J. Syst. Evol. Microbiol.">
        <title>The Global Catalogue of Microorganisms (GCM) 10K type strain sequencing project: providing services to taxonomists for standard genome sequencing and annotation.</title>
        <authorList>
            <consortium name="The Broad Institute Genomics Platform"/>
            <consortium name="The Broad Institute Genome Sequencing Center for Infectious Disease"/>
            <person name="Wu L."/>
            <person name="Ma J."/>
        </authorList>
    </citation>
    <scope>NUCLEOTIDE SEQUENCE [LARGE SCALE GENOMIC DNA]</scope>
    <source>
        <strain evidence="4">KACC 11299</strain>
    </source>
</reference>
<evidence type="ECO:0000256" key="1">
    <source>
        <dbReference type="SAM" id="SignalP"/>
    </source>
</evidence>